<gene>
    <name evidence="1" type="ORF">G0028_07580</name>
    <name evidence="2" type="ORF">G0028_09095</name>
</gene>
<dbReference type="Proteomes" id="UP000593966">
    <property type="component" value="Chromosome"/>
</dbReference>
<evidence type="ECO:0000313" key="1">
    <source>
        <dbReference type="EMBL" id="QOW45764.1"/>
    </source>
</evidence>
<protein>
    <recommendedName>
        <fullName evidence="4">DUF559 domain-containing protein</fullName>
    </recommendedName>
</protein>
<evidence type="ECO:0000313" key="3">
    <source>
        <dbReference type="Proteomes" id="UP000593966"/>
    </source>
</evidence>
<dbReference type="Gene3D" id="3.40.960.10">
    <property type="entry name" value="VSR Endonuclease"/>
    <property type="match status" value="1"/>
</dbReference>
<dbReference type="AlphaFoldDB" id="A0A7S6VVN5"/>
<reference evidence="1 3" key="1">
    <citation type="submission" date="2020-02" db="EMBL/GenBank/DDBJ databases">
        <title>Tigecycline-resistant Acinetobacter species from pigs and migratory birds.</title>
        <authorList>
            <person name="Chen C."/>
            <person name="Sun J."/>
            <person name="Liao X.-P."/>
            <person name="Liu Y.-H."/>
        </authorList>
    </citation>
    <scope>NUCLEOTIDE SEQUENCE [LARGE SCALE GENOMIC DNA]</scope>
    <source>
        <strain evidence="1 3">YH12207_T</strain>
    </source>
</reference>
<dbReference type="EMBL" id="CP048659">
    <property type="protein sequence ID" value="QOW45764.1"/>
    <property type="molecule type" value="Genomic_DNA"/>
</dbReference>
<sequence length="140" mass="16031">MFDNVGASDLSSISTAEYKAKYAKPRRSKRRMTVKKERVVSEGEATLAQHLKSYNIEFQAEFQFNPERKWRADFYIVGSNVLIEVEGGIWSSGRHTRGKGYIADMEKYNSATALGYSVYRYSTEQVKSGKAIDEIRRLVE</sequence>
<accession>A0A7S6VVN5</accession>
<name>A0A7S6VVN5_9GAMM</name>
<organism evidence="1 3">
    <name type="scientific">Acinetobacter piscicola</name>
    <dbReference type="NCBI Taxonomy" id="2006115"/>
    <lineage>
        <taxon>Bacteria</taxon>
        <taxon>Pseudomonadati</taxon>
        <taxon>Pseudomonadota</taxon>
        <taxon>Gammaproteobacteria</taxon>
        <taxon>Moraxellales</taxon>
        <taxon>Moraxellaceae</taxon>
        <taxon>Acinetobacter</taxon>
    </lineage>
</organism>
<evidence type="ECO:0008006" key="4">
    <source>
        <dbReference type="Google" id="ProtNLM"/>
    </source>
</evidence>
<dbReference type="EMBL" id="CP048659">
    <property type="protein sequence ID" value="QOW46036.1"/>
    <property type="molecule type" value="Genomic_DNA"/>
</dbReference>
<keyword evidence="3" id="KW-1185">Reference proteome</keyword>
<proteinExistence type="predicted"/>
<evidence type="ECO:0000313" key="2">
    <source>
        <dbReference type="EMBL" id="QOW46036.1"/>
    </source>
</evidence>